<dbReference type="AlphaFoldDB" id="A0A4Y7RZK6"/>
<comment type="caution">
    <text evidence="3">The sequence shown here is derived from an EMBL/GenBank/DDBJ whole genome shotgun (WGS) entry which is preliminary data.</text>
</comment>
<name>A0A4Y7RZK6_COPMI</name>
<sequence>MCISRNGGSPIVPSSHIPQRGPPSRIRDDTITLAAALGRVEIVNLLLEQEIIDDTLVDANGKTCKDVARNKEVLRALGRFAAFPKCKLPIPPAPLHPLPSERSPPANLIKLLDSPRVKLVDLSHLDSETGSSLLHEAARRKDLRLIELAVRAGADVFLRNRRGKTAQESVGKDDRVKVFLRQFANHDKTPALEHGAIDGSSDR</sequence>
<reference evidence="3 4" key="1">
    <citation type="journal article" date="2019" name="Nat. Ecol. Evol.">
        <title>Megaphylogeny resolves global patterns of mushroom evolution.</title>
        <authorList>
            <person name="Varga T."/>
            <person name="Krizsan K."/>
            <person name="Foldi C."/>
            <person name="Dima B."/>
            <person name="Sanchez-Garcia M."/>
            <person name="Sanchez-Ramirez S."/>
            <person name="Szollosi G.J."/>
            <person name="Szarkandi J.G."/>
            <person name="Papp V."/>
            <person name="Albert L."/>
            <person name="Andreopoulos W."/>
            <person name="Angelini C."/>
            <person name="Antonin V."/>
            <person name="Barry K.W."/>
            <person name="Bougher N.L."/>
            <person name="Buchanan P."/>
            <person name="Buyck B."/>
            <person name="Bense V."/>
            <person name="Catcheside P."/>
            <person name="Chovatia M."/>
            <person name="Cooper J."/>
            <person name="Damon W."/>
            <person name="Desjardin D."/>
            <person name="Finy P."/>
            <person name="Geml J."/>
            <person name="Haridas S."/>
            <person name="Hughes K."/>
            <person name="Justo A."/>
            <person name="Karasinski D."/>
            <person name="Kautmanova I."/>
            <person name="Kiss B."/>
            <person name="Kocsube S."/>
            <person name="Kotiranta H."/>
            <person name="LaButti K.M."/>
            <person name="Lechner B.E."/>
            <person name="Liimatainen K."/>
            <person name="Lipzen A."/>
            <person name="Lukacs Z."/>
            <person name="Mihaltcheva S."/>
            <person name="Morgado L.N."/>
            <person name="Niskanen T."/>
            <person name="Noordeloos M.E."/>
            <person name="Ohm R.A."/>
            <person name="Ortiz-Santana B."/>
            <person name="Ovrebo C."/>
            <person name="Racz N."/>
            <person name="Riley R."/>
            <person name="Savchenko A."/>
            <person name="Shiryaev A."/>
            <person name="Soop K."/>
            <person name="Spirin V."/>
            <person name="Szebenyi C."/>
            <person name="Tomsovsky M."/>
            <person name="Tulloss R.E."/>
            <person name="Uehling J."/>
            <person name="Grigoriev I.V."/>
            <person name="Vagvolgyi C."/>
            <person name="Papp T."/>
            <person name="Martin F.M."/>
            <person name="Miettinen O."/>
            <person name="Hibbett D.S."/>
            <person name="Nagy L.G."/>
        </authorList>
    </citation>
    <scope>NUCLEOTIDE SEQUENCE [LARGE SCALE GENOMIC DNA]</scope>
    <source>
        <strain evidence="3 4">FP101781</strain>
    </source>
</reference>
<dbReference type="InterPro" id="IPR002110">
    <property type="entry name" value="Ankyrin_rpt"/>
</dbReference>
<organism evidence="3 4">
    <name type="scientific">Coprinellus micaceus</name>
    <name type="common">Glistening ink-cap mushroom</name>
    <name type="synonym">Coprinus micaceus</name>
    <dbReference type="NCBI Taxonomy" id="71717"/>
    <lineage>
        <taxon>Eukaryota</taxon>
        <taxon>Fungi</taxon>
        <taxon>Dikarya</taxon>
        <taxon>Basidiomycota</taxon>
        <taxon>Agaricomycotina</taxon>
        <taxon>Agaricomycetes</taxon>
        <taxon>Agaricomycetidae</taxon>
        <taxon>Agaricales</taxon>
        <taxon>Agaricineae</taxon>
        <taxon>Psathyrellaceae</taxon>
        <taxon>Coprinellus</taxon>
    </lineage>
</organism>
<keyword evidence="4" id="KW-1185">Reference proteome</keyword>
<feature type="region of interest" description="Disordered" evidence="2">
    <location>
        <begin position="1"/>
        <end position="25"/>
    </location>
</feature>
<gene>
    <name evidence="3" type="ORF">FA13DRAFT_884272</name>
</gene>
<evidence type="ECO:0000256" key="1">
    <source>
        <dbReference type="PROSITE-ProRule" id="PRU00023"/>
    </source>
</evidence>
<dbReference type="PROSITE" id="PS50297">
    <property type="entry name" value="ANK_REP_REGION"/>
    <property type="match status" value="1"/>
</dbReference>
<dbReference type="SUPFAM" id="SSF48403">
    <property type="entry name" value="Ankyrin repeat"/>
    <property type="match status" value="1"/>
</dbReference>
<evidence type="ECO:0000313" key="3">
    <source>
        <dbReference type="EMBL" id="TEB14217.1"/>
    </source>
</evidence>
<dbReference type="OrthoDB" id="1854502at2759"/>
<protein>
    <submittedName>
        <fullName evidence="3">Uncharacterized protein</fullName>
    </submittedName>
</protein>
<evidence type="ECO:0000313" key="4">
    <source>
        <dbReference type="Proteomes" id="UP000298030"/>
    </source>
</evidence>
<dbReference type="InterPro" id="IPR036770">
    <property type="entry name" value="Ankyrin_rpt-contain_sf"/>
</dbReference>
<evidence type="ECO:0000256" key="2">
    <source>
        <dbReference type="SAM" id="MobiDB-lite"/>
    </source>
</evidence>
<dbReference type="STRING" id="71717.A0A4Y7RZK6"/>
<proteinExistence type="predicted"/>
<accession>A0A4Y7RZK6</accession>
<dbReference type="PROSITE" id="PS50088">
    <property type="entry name" value="ANK_REPEAT"/>
    <property type="match status" value="1"/>
</dbReference>
<feature type="repeat" description="ANK" evidence="1">
    <location>
        <begin position="129"/>
        <end position="161"/>
    </location>
</feature>
<dbReference type="Proteomes" id="UP000298030">
    <property type="component" value="Unassembled WGS sequence"/>
</dbReference>
<dbReference type="EMBL" id="QPFP01000396">
    <property type="protein sequence ID" value="TEB14217.1"/>
    <property type="molecule type" value="Genomic_DNA"/>
</dbReference>
<dbReference type="Gene3D" id="1.25.40.20">
    <property type="entry name" value="Ankyrin repeat-containing domain"/>
    <property type="match status" value="1"/>
</dbReference>
<dbReference type="Pfam" id="PF00023">
    <property type="entry name" value="Ank"/>
    <property type="match status" value="1"/>
</dbReference>
<keyword evidence="1" id="KW-0040">ANK repeat</keyword>